<dbReference type="SMART" id="SM00862">
    <property type="entry name" value="Trans_reg_C"/>
    <property type="match status" value="1"/>
</dbReference>
<dbReference type="GO" id="GO:0000156">
    <property type="term" value="F:phosphorelay response regulator activity"/>
    <property type="evidence" value="ECO:0007669"/>
    <property type="project" value="TreeGrafter"/>
</dbReference>
<name>A0A1C3XJZ5_9HYPH</name>
<dbReference type="Proteomes" id="UP000565576">
    <property type="component" value="Unassembled WGS sequence"/>
</dbReference>
<evidence type="ECO:0000256" key="1">
    <source>
        <dbReference type="ARBA" id="ARBA00022553"/>
    </source>
</evidence>
<evidence type="ECO:0000313" key="7">
    <source>
        <dbReference type="EMBL" id="SCB52612.1"/>
    </source>
</evidence>
<reference evidence="7" key="1">
    <citation type="submission" date="2016-08" db="EMBL/GenBank/DDBJ databases">
        <authorList>
            <person name="Seilhamer J.J."/>
        </authorList>
    </citation>
    <scope>NUCLEOTIDE SEQUENCE [LARGE SCALE GENOMIC DNA]</scope>
    <source>
        <strain evidence="7">P1-7</strain>
    </source>
</reference>
<reference evidence="8" key="2">
    <citation type="submission" date="2016-08" db="EMBL/GenBank/DDBJ databases">
        <authorList>
            <person name="Varghese N."/>
            <person name="Submissions Spin"/>
        </authorList>
    </citation>
    <scope>NUCLEOTIDE SEQUENCE [LARGE SCALE GENOMIC DNA]</scope>
    <source>
        <strain evidence="8">P1-7</strain>
    </source>
</reference>
<evidence type="ECO:0000259" key="5">
    <source>
        <dbReference type="PROSITE" id="PS51755"/>
    </source>
</evidence>
<dbReference type="AlphaFoldDB" id="A0A1C3XJZ5"/>
<proteinExistence type="predicted"/>
<evidence type="ECO:0000313" key="6">
    <source>
        <dbReference type="EMBL" id="MBB6489121.1"/>
    </source>
</evidence>
<accession>A0A1C3XJZ5</accession>
<keyword evidence="2" id="KW-0902">Two-component regulatory system</keyword>
<dbReference type="InterPro" id="IPR001867">
    <property type="entry name" value="OmpR/PhoB-type_DNA-bd"/>
</dbReference>
<evidence type="ECO:0000313" key="9">
    <source>
        <dbReference type="Proteomes" id="UP000565576"/>
    </source>
</evidence>
<protein>
    <submittedName>
        <fullName evidence="6">Two-component system phosphate regulon response regulator PhoB</fullName>
    </submittedName>
    <submittedName>
        <fullName evidence="7">Two-component system, OmpR family, phosphate regulon response regulator PhoB</fullName>
    </submittedName>
</protein>
<dbReference type="PANTHER" id="PTHR48111">
    <property type="entry name" value="REGULATOR OF RPOS"/>
    <property type="match status" value="1"/>
</dbReference>
<keyword evidence="1" id="KW-0597">Phosphoprotein</keyword>
<dbReference type="PANTHER" id="PTHR48111:SF40">
    <property type="entry name" value="PHOSPHATE REGULON TRANSCRIPTIONAL REGULATORY PROTEIN PHOB"/>
    <property type="match status" value="1"/>
</dbReference>
<feature type="DNA-binding region" description="OmpR/PhoB-type" evidence="4">
    <location>
        <begin position="135"/>
        <end position="233"/>
    </location>
</feature>
<dbReference type="EMBL" id="FMAF01000052">
    <property type="protein sequence ID" value="SCB52612.1"/>
    <property type="molecule type" value="Genomic_DNA"/>
</dbReference>
<evidence type="ECO:0000256" key="4">
    <source>
        <dbReference type="PROSITE-ProRule" id="PRU01091"/>
    </source>
</evidence>
<dbReference type="GO" id="GO:0005829">
    <property type="term" value="C:cytosol"/>
    <property type="evidence" value="ECO:0007669"/>
    <property type="project" value="TreeGrafter"/>
</dbReference>
<dbReference type="Pfam" id="PF00486">
    <property type="entry name" value="Trans_reg_C"/>
    <property type="match status" value="1"/>
</dbReference>
<dbReference type="GO" id="GO:0032993">
    <property type="term" value="C:protein-DNA complex"/>
    <property type="evidence" value="ECO:0007669"/>
    <property type="project" value="TreeGrafter"/>
</dbReference>
<evidence type="ECO:0000313" key="8">
    <source>
        <dbReference type="Proteomes" id="UP000199205"/>
    </source>
</evidence>
<reference evidence="6 9" key="3">
    <citation type="submission" date="2020-08" db="EMBL/GenBank/DDBJ databases">
        <title>Genomic Encyclopedia of Type Strains, Phase IV (KMG-V): Genome sequencing to study the core and pangenomes of soil and plant-associated prokaryotes.</title>
        <authorList>
            <person name="Whitman W."/>
        </authorList>
    </citation>
    <scope>NUCLEOTIDE SEQUENCE [LARGE SCALE GENOMIC DNA]</scope>
    <source>
        <strain evidence="6 9">SEMIA 4060</strain>
    </source>
</reference>
<dbReference type="Gene3D" id="1.10.10.10">
    <property type="entry name" value="Winged helix-like DNA-binding domain superfamily/Winged helix DNA-binding domain"/>
    <property type="match status" value="1"/>
</dbReference>
<evidence type="ECO:0000256" key="2">
    <source>
        <dbReference type="ARBA" id="ARBA00023012"/>
    </source>
</evidence>
<dbReference type="SUPFAM" id="SSF46894">
    <property type="entry name" value="C-terminal effector domain of the bipartite response regulators"/>
    <property type="match status" value="1"/>
</dbReference>
<organism evidence="7 8">
    <name type="scientific">Rhizobium lusitanum</name>
    <dbReference type="NCBI Taxonomy" id="293958"/>
    <lineage>
        <taxon>Bacteria</taxon>
        <taxon>Pseudomonadati</taxon>
        <taxon>Pseudomonadota</taxon>
        <taxon>Alphaproteobacteria</taxon>
        <taxon>Hyphomicrobiales</taxon>
        <taxon>Rhizobiaceae</taxon>
        <taxon>Rhizobium/Agrobacterium group</taxon>
        <taxon>Rhizobium</taxon>
    </lineage>
</organism>
<feature type="domain" description="OmpR/PhoB-type" evidence="5">
    <location>
        <begin position="135"/>
        <end position="233"/>
    </location>
</feature>
<dbReference type="GO" id="GO:0006355">
    <property type="term" value="P:regulation of DNA-templated transcription"/>
    <property type="evidence" value="ECO:0007669"/>
    <property type="project" value="InterPro"/>
</dbReference>
<evidence type="ECO:0000256" key="3">
    <source>
        <dbReference type="ARBA" id="ARBA00023125"/>
    </source>
</evidence>
<dbReference type="InterPro" id="IPR039420">
    <property type="entry name" value="WalR-like"/>
</dbReference>
<keyword evidence="3 4" id="KW-0238">DNA-binding</keyword>
<sequence>MAENETNRDFHSAAVLITAPEDCSGQFLECACKHLNTSHGNVLAKHFQEATPDVVFLRTHFPDVEKQTLCIRLRLSRRARSMSIIAIAAVADEVTQGDTVTFDDNEHVSRSREIALTSIGRILDGSCRSSIPRHHELLAFQDIELDVATHRVRRNGRTIHVAPTQFRLLEHFMRNPYRAYSRDELKNAAWPHAVHIGPRTIDVHIGNLRAALNRDSDRDLIRTVRTVGYALSEKPDS</sequence>
<dbReference type="PROSITE" id="PS51755">
    <property type="entry name" value="OMPR_PHOB"/>
    <property type="match status" value="1"/>
</dbReference>
<dbReference type="InterPro" id="IPR036388">
    <property type="entry name" value="WH-like_DNA-bd_sf"/>
</dbReference>
<dbReference type="EMBL" id="JACHBG010000031">
    <property type="protein sequence ID" value="MBB6489121.1"/>
    <property type="molecule type" value="Genomic_DNA"/>
</dbReference>
<dbReference type="Proteomes" id="UP000199205">
    <property type="component" value="Unassembled WGS sequence"/>
</dbReference>
<dbReference type="InterPro" id="IPR016032">
    <property type="entry name" value="Sig_transdc_resp-reg_C-effctor"/>
</dbReference>
<gene>
    <name evidence="7" type="ORF">GA0061101_1522</name>
    <name evidence="6" type="ORF">GGD46_006447</name>
</gene>
<dbReference type="GO" id="GO:0000976">
    <property type="term" value="F:transcription cis-regulatory region binding"/>
    <property type="evidence" value="ECO:0007669"/>
    <property type="project" value="TreeGrafter"/>
</dbReference>
<dbReference type="RefSeq" id="WP_157385444.1">
    <property type="nucleotide sequence ID" value="NZ_FMAF01000052.1"/>
</dbReference>
<dbReference type="CDD" id="cd00383">
    <property type="entry name" value="trans_reg_C"/>
    <property type="match status" value="1"/>
</dbReference>